<dbReference type="RefSeq" id="WP_017182439.1">
    <property type="nucleotide sequence ID" value="NZ_BBQY01000038.1"/>
</dbReference>
<dbReference type="PANTHER" id="PTHR44051">
    <property type="entry name" value="GLUTATHIONE S-TRANSFERASE-RELATED"/>
    <property type="match status" value="1"/>
</dbReference>
<dbReference type="InterPro" id="IPR004045">
    <property type="entry name" value="Glutathione_S-Trfase_N"/>
</dbReference>
<dbReference type="InterPro" id="IPR010987">
    <property type="entry name" value="Glutathione-S-Trfase_C-like"/>
</dbReference>
<dbReference type="PANTHER" id="PTHR44051:SF8">
    <property type="entry name" value="GLUTATHIONE S-TRANSFERASE GSTA"/>
    <property type="match status" value="1"/>
</dbReference>
<dbReference type="GO" id="GO:0016740">
    <property type="term" value="F:transferase activity"/>
    <property type="evidence" value="ECO:0007669"/>
    <property type="project" value="UniProtKB-KW"/>
</dbReference>
<dbReference type="AlphaFoldDB" id="A0A249MYG8"/>
<feature type="domain" description="GST C-terminal" evidence="2">
    <location>
        <begin position="92"/>
        <end position="239"/>
    </location>
</feature>
<dbReference type="CDD" id="cd00570">
    <property type="entry name" value="GST_N_family"/>
    <property type="match status" value="1"/>
</dbReference>
<feature type="domain" description="GST N-terminal" evidence="1">
    <location>
        <begin position="1"/>
        <end position="87"/>
    </location>
</feature>
<sequence length="249" mass="26955">MTRILYHGQPNGPSFTVLAAAFEKDVALDLREFDLVAGDRHAPALPHPIEVDQSIEGEGPVFIVDGVAMTDSVFLACYLDEIGSGPALRPADPYARWQMMAWCRYVIERVAPAAACLGVAAHPPAAVPAGIASADLEQRWRDAVEGHADEARLADSRVKIAQAVEKLETQLADGRDWLMGDFSIADLETHAWLAGMRSIVPEAFAASPLTNAWEIRLRARPAVVRALGLANVAHPEAIWAPGPEINRWG</sequence>
<dbReference type="PROSITE" id="PS50405">
    <property type="entry name" value="GST_CTER"/>
    <property type="match status" value="1"/>
</dbReference>
<dbReference type="Proteomes" id="UP000217141">
    <property type="component" value="Chromosome II"/>
</dbReference>
<evidence type="ECO:0000259" key="2">
    <source>
        <dbReference type="PROSITE" id="PS50405"/>
    </source>
</evidence>
<accession>A0A401J737</accession>
<reference evidence="4 6" key="1">
    <citation type="submission" date="2014-12" db="EMBL/GenBank/DDBJ databases">
        <title>Whole genome sequencing of Sphingobium xenophagum OW59.</title>
        <authorList>
            <person name="Ohta Y."/>
            <person name="Nishi S."/>
            <person name="Hatada Y."/>
        </authorList>
    </citation>
    <scope>NUCLEOTIDE SEQUENCE [LARGE SCALE GENOMIC DNA]</scope>
    <source>
        <strain evidence="4 6">OW59</strain>
    </source>
</reference>
<name>A0A249MYG8_SPHXE</name>
<dbReference type="Gene3D" id="3.40.30.10">
    <property type="entry name" value="Glutaredoxin"/>
    <property type="match status" value="1"/>
</dbReference>
<dbReference type="InterPro" id="IPR036282">
    <property type="entry name" value="Glutathione-S-Trfase_C_sf"/>
</dbReference>
<dbReference type="Proteomes" id="UP000290975">
    <property type="component" value="Unassembled WGS sequence"/>
</dbReference>
<dbReference type="EMBL" id="BBQY01000038">
    <property type="protein sequence ID" value="GBH32469.1"/>
    <property type="molecule type" value="Genomic_DNA"/>
</dbReference>
<evidence type="ECO:0000313" key="4">
    <source>
        <dbReference type="EMBL" id="GBH32469.1"/>
    </source>
</evidence>
<dbReference type="SUPFAM" id="SSF47616">
    <property type="entry name" value="GST C-terminal domain-like"/>
    <property type="match status" value="1"/>
</dbReference>
<dbReference type="InterPro" id="IPR036249">
    <property type="entry name" value="Thioredoxin-like_sf"/>
</dbReference>
<dbReference type="SUPFAM" id="SSF52833">
    <property type="entry name" value="Thioredoxin-like"/>
    <property type="match status" value="1"/>
</dbReference>
<dbReference type="KEGG" id="shyd:CJD35_17700"/>
<evidence type="ECO:0000259" key="1">
    <source>
        <dbReference type="PROSITE" id="PS50404"/>
    </source>
</evidence>
<organism evidence="3 5">
    <name type="scientific">Sphingobium xenophagum</name>
    <dbReference type="NCBI Taxonomy" id="121428"/>
    <lineage>
        <taxon>Bacteria</taxon>
        <taxon>Pseudomonadati</taxon>
        <taxon>Pseudomonadota</taxon>
        <taxon>Alphaproteobacteria</taxon>
        <taxon>Sphingomonadales</taxon>
        <taxon>Sphingomonadaceae</taxon>
        <taxon>Sphingobium</taxon>
    </lineage>
</organism>
<reference evidence="3 5" key="2">
    <citation type="submission" date="2017-08" db="EMBL/GenBank/DDBJ databases">
        <title>Whole Genome Sequence of Sphingobium hydrophobicum C1: Insights into Adaption to the Electronic-waste Contaminated Sediment.</title>
        <authorList>
            <person name="Song D."/>
            <person name="Chen X."/>
            <person name="Xu M."/>
        </authorList>
    </citation>
    <scope>NUCLEOTIDE SEQUENCE [LARGE SCALE GENOMIC DNA]</scope>
    <source>
        <strain evidence="3 5">C1</strain>
    </source>
</reference>
<dbReference type="PROSITE" id="PS50404">
    <property type="entry name" value="GST_NTER"/>
    <property type="match status" value="1"/>
</dbReference>
<evidence type="ECO:0000313" key="6">
    <source>
        <dbReference type="Proteomes" id="UP000290975"/>
    </source>
</evidence>
<keyword evidence="3" id="KW-0808">Transferase</keyword>
<evidence type="ECO:0000313" key="5">
    <source>
        <dbReference type="Proteomes" id="UP000217141"/>
    </source>
</evidence>
<keyword evidence="6" id="KW-1185">Reference proteome</keyword>
<accession>A0A249MYG8</accession>
<protein>
    <submittedName>
        <fullName evidence="4">GSH-dependent disulfide-bond oxidoreductase</fullName>
    </submittedName>
    <submittedName>
        <fullName evidence="3">Glutathione S-transferase family protein</fullName>
    </submittedName>
</protein>
<evidence type="ECO:0000313" key="3">
    <source>
        <dbReference type="EMBL" id="ASY46302.1"/>
    </source>
</evidence>
<dbReference type="Gene3D" id="1.20.1050.10">
    <property type="match status" value="1"/>
</dbReference>
<proteinExistence type="predicted"/>
<gene>
    <name evidence="3" type="ORF">CJD35_17700</name>
    <name evidence="4" type="ORF">MBESOW_P3700</name>
</gene>
<dbReference type="STRING" id="1192759.GCA_000277525_01579"/>
<dbReference type="EMBL" id="CP022746">
    <property type="protein sequence ID" value="ASY46302.1"/>
    <property type="molecule type" value="Genomic_DNA"/>
</dbReference>